<sequence length="178" mass="20473">MNYHALLLALISIMLLDTSLAERPMQIEINNFTCVSYYPEIAHEFTCTLHRKRVVPSMSVRFNLKETAEAFNIICSWKIVTKGATFASTNITLDGCKVLSSFYGNNIVGKFFKHIRTFGNLPKSCPVPDNTLFEVRNYTVQAQEYPKNIPALTYEFDMQMEYKNRIVGDIYIRGKISY</sequence>
<gene>
    <name evidence="3" type="primary">LOC127565393</name>
</gene>
<protein>
    <submittedName>
        <fullName evidence="3">Uncharacterized protein LOC127565393</fullName>
    </submittedName>
</protein>
<accession>A0A9C6W4Z5</accession>
<evidence type="ECO:0000313" key="3">
    <source>
        <dbReference type="RefSeq" id="XP_051859511.1"/>
    </source>
</evidence>
<dbReference type="OrthoDB" id="8060832at2759"/>
<dbReference type="PANTHER" id="PTHR20898">
    <property type="entry name" value="DAEDALUS ON 3-RELATED-RELATED"/>
    <property type="match status" value="1"/>
</dbReference>
<dbReference type="PANTHER" id="PTHR20898:SF0">
    <property type="entry name" value="DAEDALUS ON 3-RELATED"/>
    <property type="match status" value="1"/>
</dbReference>
<evidence type="ECO:0000256" key="1">
    <source>
        <dbReference type="SAM" id="SignalP"/>
    </source>
</evidence>
<dbReference type="AlphaFoldDB" id="A0A9C6W4Z5"/>
<proteinExistence type="predicted"/>
<dbReference type="GeneID" id="127565393"/>
<reference evidence="3" key="1">
    <citation type="submission" date="2025-08" db="UniProtKB">
        <authorList>
            <consortium name="RefSeq"/>
        </authorList>
    </citation>
    <scope>IDENTIFICATION</scope>
    <source>
        <strain evidence="3">15112-1751.03</strain>
        <tissue evidence="3">Whole Adult</tissue>
    </source>
</reference>
<dbReference type="RefSeq" id="XP_051859511.1">
    <property type="nucleotide sequence ID" value="XM_052003551.1"/>
</dbReference>
<organism evidence="2 3">
    <name type="scientific">Drosophila albomicans</name>
    <name type="common">Fruit fly</name>
    <dbReference type="NCBI Taxonomy" id="7291"/>
    <lineage>
        <taxon>Eukaryota</taxon>
        <taxon>Metazoa</taxon>
        <taxon>Ecdysozoa</taxon>
        <taxon>Arthropoda</taxon>
        <taxon>Hexapoda</taxon>
        <taxon>Insecta</taxon>
        <taxon>Pterygota</taxon>
        <taxon>Neoptera</taxon>
        <taxon>Endopterygota</taxon>
        <taxon>Diptera</taxon>
        <taxon>Brachycera</taxon>
        <taxon>Muscomorpha</taxon>
        <taxon>Ephydroidea</taxon>
        <taxon>Drosophilidae</taxon>
        <taxon>Drosophila</taxon>
    </lineage>
</organism>
<feature type="signal peptide" evidence="1">
    <location>
        <begin position="1"/>
        <end position="21"/>
    </location>
</feature>
<evidence type="ECO:0000313" key="2">
    <source>
        <dbReference type="Proteomes" id="UP000515160"/>
    </source>
</evidence>
<dbReference type="SMART" id="SM00697">
    <property type="entry name" value="DM8"/>
    <property type="match status" value="1"/>
</dbReference>
<dbReference type="InterPro" id="IPR010512">
    <property type="entry name" value="DUF1091"/>
</dbReference>
<feature type="chain" id="PRO_5038714568" evidence="1">
    <location>
        <begin position="22"/>
        <end position="178"/>
    </location>
</feature>
<keyword evidence="1" id="KW-0732">Signal</keyword>
<dbReference type="Pfam" id="PF06477">
    <property type="entry name" value="DUF1091"/>
    <property type="match status" value="1"/>
</dbReference>
<dbReference type="Proteomes" id="UP000515160">
    <property type="component" value="Chromosome 3"/>
</dbReference>
<keyword evidence="2" id="KW-1185">Reference proteome</keyword>
<name>A0A9C6W4Z5_DROAB</name>